<feature type="compositionally biased region" description="Polar residues" evidence="4">
    <location>
        <begin position="576"/>
        <end position="609"/>
    </location>
</feature>
<evidence type="ECO:0000259" key="6">
    <source>
        <dbReference type="PROSITE" id="PS50003"/>
    </source>
</evidence>
<dbReference type="InterPro" id="IPR011993">
    <property type="entry name" value="PH-like_dom_sf"/>
</dbReference>
<sequence length="1025" mass="112407">MNNGSTRNSKIPKLGLLETSFGSEESLGSISSGPLYITITEYSKRMEDELDMKPGDKIQVITDDEEYNDGWYYGRNLRTNEEGLYPKVFTQEISKPSLVRAKSARRVASPLANGSTTNLSALSYDDSTSELPTPQPLETAAPVKLEGSSRHPVSLDRSMSVKVTMSDIDKALEEFRGDSLANISHSATEDLSANTTVNTIATGPDMSRLKLHGSSSAHSLTNDTSFGTTSINGIDANELKPANARNWSPEQVTAYFIGSGFDVESSTRFQQHKISGLILLELELAHLKELEINSFGIRFEIFKEIEAIKDIINTQGPVKQPSQLMPAAAVNQRSYMGHARKTSQSMEELPAKTTAVPSNPLPQKSSRARPYSLALPDNEASPAPLEAHNDRTTSNGKSKNHQVDDKNFLSPRKAPKPPSYPSPVQPPRSPIVQNYTPSPSSGHFSQSYKNAPPTIYERAPHMETRPSNGSESNSTKFQFPKTTPPQLLSEAIELGSERRERKLSSAENDERMIFNTTNYAGNRSSIIYSGQQGHRKSKSGSSFVDLFNRISMMSPAPPKAPQNDIDGLSVLDSQQLRPSSSIYEHSRAASQHSRTASPSHIKHPSQTNAEVKKHRRNSSLLSFFSNKGEENGRSSSPTKKSHSRKTSVSHSRKNSALGFSSSTPFSPDRGSKSPTKRHSVIVSPIVAPVSPVEETAETEKRRSVSAKEPSSTLGGTDSDLFFDANDDTLEDRKNKRSVSEAVKSKSTRSKSNKNVPRKMKTSAFMEGIRTVSVKSAMSEADCSGWMSKKGSGAMGVWKNRFFTLHGTRLSYFASTTDTRERGLIDITAHRVVPAKDDDKLVALYAASTGKGRYCFKLLPPQPGSKKGLTFTQPRVHYFAVETKEEMRAWMAALIKATIDIDTSVPIISSCATPTVSLNKAQEMLTQAREETRAREEQRFLNEEDEDQLLWEQQQRAELSAQQNATGGSTPNSLQINSSTGPGFHSPYLLASGVLSPGAPQSNSRLSDQQGSDYFLLGSKYGNSKI</sequence>
<feature type="compositionally biased region" description="Polar residues" evidence="4">
    <location>
        <begin position="465"/>
        <end position="482"/>
    </location>
</feature>
<dbReference type="EMBL" id="CU928167">
    <property type="protein sequence ID" value="CAR22056.1"/>
    <property type="molecule type" value="Genomic_DNA"/>
</dbReference>
<evidence type="ECO:0000256" key="1">
    <source>
        <dbReference type="ARBA" id="ARBA00022443"/>
    </source>
</evidence>
<dbReference type="GO" id="GO:0007032">
    <property type="term" value="P:endosome organization"/>
    <property type="evidence" value="ECO:0007669"/>
    <property type="project" value="TreeGrafter"/>
</dbReference>
<dbReference type="SUPFAM" id="SSF47769">
    <property type="entry name" value="SAM/Pointed domain"/>
    <property type="match status" value="1"/>
</dbReference>
<feature type="compositionally biased region" description="Pro residues" evidence="4">
    <location>
        <begin position="416"/>
        <end position="429"/>
    </location>
</feature>
<dbReference type="GO" id="GO:0042147">
    <property type="term" value="P:retrograde transport, endosome to Golgi"/>
    <property type="evidence" value="ECO:0007669"/>
    <property type="project" value="TreeGrafter"/>
</dbReference>
<dbReference type="InterPro" id="IPR036028">
    <property type="entry name" value="SH3-like_dom_sf"/>
</dbReference>
<feature type="region of interest" description="Disordered" evidence="4">
    <location>
        <begin position="119"/>
        <end position="152"/>
    </location>
</feature>
<dbReference type="HOGENOM" id="CLU_003845_0_0_1"/>
<dbReference type="InParanoid" id="C5DE45"/>
<keyword evidence="2" id="KW-0597">Phosphoprotein</keyword>
<dbReference type="GO" id="GO:0055037">
    <property type="term" value="C:recycling endosome"/>
    <property type="evidence" value="ECO:0007669"/>
    <property type="project" value="TreeGrafter"/>
</dbReference>
<dbReference type="KEGG" id="lth:KLTH0C06182g"/>
<dbReference type="OrthoDB" id="73680at2759"/>
<dbReference type="PROSITE" id="PS50003">
    <property type="entry name" value="PH_DOMAIN"/>
    <property type="match status" value="1"/>
</dbReference>
<evidence type="ECO:0000256" key="2">
    <source>
        <dbReference type="ARBA" id="ARBA00022553"/>
    </source>
</evidence>
<feature type="domain" description="SH3" evidence="5">
    <location>
        <begin position="31"/>
        <end position="95"/>
    </location>
</feature>
<dbReference type="CDD" id="cd13316">
    <property type="entry name" value="PH_Boi"/>
    <property type="match status" value="1"/>
</dbReference>
<dbReference type="Gene3D" id="2.30.29.30">
    <property type="entry name" value="Pleckstrin-homology domain (PH domain)/Phosphotyrosine-binding domain (PTB)"/>
    <property type="match status" value="1"/>
</dbReference>
<dbReference type="Gene3D" id="1.10.150.50">
    <property type="entry name" value="Transcription Factor, Ets-1"/>
    <property type="match status" value="1"/>
</dbReference>
<protein>
    <submittedName>
        <fullName evidence="8">KLTH0C06182p</fullName>
    </submittedName>
</protein>
<feature type="domain" description="SAM" evidence="7">
    <location>
        <begin position="247"/>
        <end position="311"/>
    </location>
</feature>
<dbReference type="SUPFAM" id="SSF50044">
    <property type="entry name" value="SH3-domain"/>
    <property type="match status" value="1"/>
</dbReference>
<dbReference type="CDD" id="cd11886">
    <property type="entry name" value="SH3_BOI"/>
    <property type="match status" value="1"/>
</dbReference>
<dbReference type="PROSITE" id="PS50105">
    <property type="entry name" value="SAM_DOMAIN"/>
    <property type="match status" value="1"/>
</dbReference>
<feature type="region of interest" description="Disordered" evidence="4">
    <location>
        <begin position="957"/>
        <end position="980"/>
    </location>
</feature>
<evidence type="ECO:0000313" key="8">
    <source>
        <dbReference type="EMBL" id="CAR22056.1"/>
    </source>
</evidence>
<dbReference type="InterPro" id="IPR001849">
    <property type="entry name" value="PH_domain"/>
</dbReference>
<dbReference type="GO" id="GO:0005769">
    <property type="term" value="C:early endosome"/>
    <property type="evidence" value="ECO:0007669"/>
    <property type="project" value="TreeGrafter"/>
</dbReference>
<evidence type="ECO:0000259" key="7">
    <source>
        <dbReference type="PROSITE" id="PS50105"/>
    </source>
</evidence>
<name>C5DE45_LACTC</name>
<feature type="compositionally biased region" description="Polar residues" evidence="4">
    <location>
        <begin position="119"/>
        <end position="132"/>
    </location>
</feature>
<dbReference type="SMART" id="SM00326">
    <property type="entry name" value="SH3"/>
    <property type="match status" value="1"/>
</dbReference>
<keyword evidence="9" id="KW-1185">Reference proteome</keyword>
<dbReference type="SMART" id="SM00454">
    <property type="entry name" value="SAM"/>
    <property type="match status" value="1"/>
</dbReference>
<dbReference type="Pfam" id="PF00169">
    <property type="entry name" value="PH"/>
    <property type="match status" value="1"/>
</dbReference>
<dbReference type="InterPro" id="IPR045188">
    <property type="entry name" value="Boi1/Boi2-like"/>
</dbReference>
<dbReference type="AlphaFoldDB" id="C5DE45"/>
<reference evidence="8 9" key="1">
    <citation type="journal article" date="2009" name="Genome Res.">
        <title>Comparative genomics of protoploid Saccharomycetaceae.</title>
        <authorList>
            <consortium name="The Genolevures Consortium"/>
            <person name="Souciet J.-L."/>
            <person name="Dujon B."/>
            <person name="Gaillardin C."/>
            <person name="Johnston M."/>
            <person name="Baret P.V."/>
            <person name="Cliften P."/>
            <person name="Sherman D.J."/>
            <person name="Weissenbach J."/>
            <person name="Westhof E."/>
            <person name="Wincker P."/>
            <person name="Jubin C."/>
            <person name="Poulain J."/>
            <person name="Barbe V."/>
            <person name="Segurens B."/>
            <person name="Artiguenave F."/>
            <person name="Anthouard V."/>
            <person name="Vacherie B."/>
            <person name="Val M.-E."/>
            <person name="Fulton R.S."/>
            <person name="Minx P."/>
            <person name="Wilson R."/>
            <person name="Durrens P."/>
            <person name="Jean G."/>
            <person name="Marck C."/>
            <person name="Martin T."/>
            <person name="Nikolski M."/>
            <person name="Rolland T."/>
            <person name="Seret M.-L."/>
            <person name="Casaregola S."/>
            <person name="Despons L."/>
            <person name="Fairhead C."/>
            <person name="Fischer G."/>
            <person name="Lafontaine I."/>
            <person name="Leh V."/>
            <person name="Lemaire M."/>
            <person name="de Montigny J."/>
            <person name="Neuveglise C."/>
            <person name="Thierry A."/>
            <person name="Blanc-Lenfle I."/>
            <person name="Bleykasten C."/>
            <person name="Diffels J."/>
            <person name="Fritsch E."/>
            <person name="Frangeul L."/>
            <person name="Goeffon A."/>
            <person name="Jauniaux N."/>
            <person name="Kachouri-Lafond R."/>
            <person name="Payen C."/>
            <person name="Potier S."/>
            <person name="Pribylova L."/>
            <person name="Ozanne C."/>
            <person name="Richard G.-F."/>
            <person name="Sacerdot C."/>
            <person name="Straub M.-L."/>
            <person name="Talla E."/>
        </authorList>
    </citation>
    <scope>NUCLEOTIDE SEQUENCE [LARGE SCALE GENOMIC DNA]</scope>
    <source>
        <strain evidence="9">ATCC 56472 / CBS 6340 / NRRL Y-8284</strain>
    </source>
</reference>
<evidence type="ECO:0000256" key="3">
    <source>
        <dbReference type="PROSITE-ProRule" id="PRU00192"/>
    </source>
</evidence>
<dbReference type="PANTHER" id="PTHR22902:SF27">
    <property type="entry name" value="PLECKSTRIN HOMOLOGY DOMAIN-CONTAINING FAMILY A MEMBER 3"/>
    <property type="match status" value="1"/>
</dbReference>
<dbReference type="Pfam" id="PF07647">
    <property type="entry name" value="SAM_2"/>
    <property type="match status" value="1"/>
</dbReference>
<dbReference type="FunFam" id="2.30.30.40:FF:000259">
    <property type="entry name" value="Protein BOI2"/>
    <property type="match status" value="1"/>
</dbReference>
<dbReference type="GeneID" id="8291362"/>
<dbReference type="InterPro" id="IPR001452">
    <property type="entry name" value="SH3_domain"/>
</dbReference>
<feature type="domain" description="PH" evidence="6">
    <location>
        <begin position="779"/>
        <end position="898"/>
    </location>
</feature>
<feature type="compositionally biased region" description="Basic residues" evidence="4">
    <location>
        <begin position="639"/>
        <end position="653"/>
    </location>
</feature>
<gene>
    <name evidence="8" type="ordered locus">KLTH0C06182g</name>
</gene>
<evidence type="ECO:0000259" key="5">
    <source>
        <dbReference type="PROSITE" id="PS50002"/>
    </source>
</evidence>
<feature type="compositionally biased region" description="Polar residues" evidence="4">
    <location>
        <begin position="355"/>
        <end position="365"/>
    </location>
</feature>
<dbReference type="OMA" id="YYGWMKK"/>
<evidence type="ECO:0000256" key="4">
    <source>
        <dbReference type="SAM" id="MobiDB-lite"/>
    </source>
</evidence>
<dbReference type="PROSITE" id="PS50002">
    <property type="entry name" value="SH3"/>
    <property type="match status" value="1"/>
</dbReference>
<feature type="region of interest" description="Disordered" evidence="4">
    <location>
        <begin position="332"/>
        <end position="482"/>
    </location>
</feature>
<dbReference type="CDD" id="cd09535">
    <property type="entry name" value="SAM_BOI-like_fungal"/>
    <property type="match status" value="1"/>
</dbReference>
<feature type="compositionally biased region" description="Polar residues" evidence="4">
    <location>
        <begin position="431"/>
        <end position="449"/>
    </location>
</feature>
<dbReference type="GO" id="GO:0001881">
    <property type="term" value="P:receptor recycling"/>
    <property type="evidence" value="ECO:0007669"/>
    <property type="project" value="TreeGrafter"/>
</dbReference>
<dbReference type="GO" id="GO:0005829">
    <property type="term" value="C:cytosol"/>
    <property type="evidence" value="ECO:0007669"/>
    <property type="project" value="GOC"/>
</dbReference>
<dbReference type="PANTHER" id="PTHR22902">
    <property type="entry name" value="SESQUIPEDALIAN"/>
    <property type="match status" value="1"/>
</dbReference>
<organism evidence="8 9">
    <name type="scientific">Lachancea thermotolerans (strain ATCC 56472 / CBS 6340 / NRRL Y-8284)</name>
    <name type="common">Yeast</name>
    <name type="synonym">Kluyveromyces thermotolerans</name>
    <dbReference type="NCBI Taxonomy" id="559295"/>
    <lineage>
        <taxon>Eukaryota</taxon>
        <taxon>Fungi</taxon>
        <taxon>Dikarya</taxon>
        <taxon>Ascomycota</taxon>
        <taxon>Saccharomycotina</taxon>
        <taxon>Saccharomycetes</taxon>
        <taxon>Saccharomycetales</taxon>
        <taxon>Saccharomycetaceae</taxon>
        <taxon>Lachancea</taxon>
    </lineage>
</organism>
<keyword evidence="1 3" id="KW-0728">SH3 domain</keyword>
<dbReference type="Gene3D" id="2.30.30.40">
    <property type="entry name" value="SH3 Domains"/>
    <property type="match status" value="1"/>
</dbReference>
<dbReference type="STRING" id="559295.C5DE45"/>
<dbReference type="SMART" id="SM00233">
    <property type="entry name" value="PH"/>
    <property type="match status" value="1"/>
</dbReference>
<dbReference type="RefSeq" id="XP_002552494.1">
    <property type="nucleotide sequence ID" value="XM_002552448.1"/>
</dbReference>
<dbReference type="SUPFAM" id="SSF50729">
    <property type="entry name" value="PH domain-like"/>
    <property type="match status" value="1"/>
</dbReference>
<evidence type="ECO:0000313" key="9">
    <source>
        <dbReference type="Proteomes" id="UP000002036"/>
    </source>
</evidence>
<dbReference type="FunCoup" id="C5DE45">
    <property type="interactions" value="116"/>
</dbReference>
<dbReference type="InterPro" id="IPR001660">
    <property type="entry name" value="SAM"/>
</dbReference>
<accession>C5DE45</accession>
<dbReference type="Pfam" id="PF00018">
    <property type="entry name" value="SH3_1"/>
    <property type="match status" value="1"/>
</dbReference>
<dbReference type="InterPro" id="IPR035551">
    <property type="entry name" value="Boi1/2_SH3"/>
</dbReference>
<dbReference type="InterPro" id="IPR013761">
    <property type="entry name" value="SAM/pointed_sf"/>
</dbReference>
<feature type="region of interest" description="Disordered" evidence="4">
    <location>
        <begin position="576"/>
        <end position="760"/>
    </location>
</feature>
<proteinExistence type="predicted"/>
<dbReference type="Proteomes" id="UP000002036">
    <property type="component" value="Chromosome C"/>
</dbReference>
<dbReference type="GO" id="GO:0005802">
    <property type="term" value="C:trans-Golgi network"/>
    <property type="evidence" value="ECO:0007669"/>
    <property type="project" value="TreeGrafter"/>
</dbReference>
<feature type="compositionally biased region" description="Low complexity" evidence="4">
    <location>
        <begin position="680"/>
        <end position="692"/>
    </location>
</feature>
<dbReference type="eggNOG" id="ENOG502QPMX">
    <property type="taxonomic scope" value="Eukaryota"/>
</dbReference>
<dbReference type="FunFam" id="2.30.29.30:FF:000230">
    <property type="entry name" value="Polarized growth protein (Boi2)"/>
    <property type="match status" value="1"/>
</dbReference>
<feature type="compositionally biased region" description="Basic residues" evidence="4">
    <location>
        <begin position="745"/>
        <end position="760"/>
    </location>
</feature>